<evidence type="ECO:0000313" key="1">
    <source>
        <dbReference type="EMBL" id="CCX16655.1"/>
    </source>
</evidence>
<reference evidence="1 2" key="1">
    <citation type="journal article" date="2013" name="PLoS Genet.">
        <title>The genome and development-dependent transcriptomes of Pyronema confluens: a window into fungal evolution.</title>
        <authorList>
            <person name="Traeger S."/>
            <person name="Altegoer F."/>
            <person name="Freitag M."/>
            <person name="Gabaldon T."/>
            <person name="Kempken F."/>
            <person name="Kumar A."/>
            <person name="Marcet-Houben M."/>
            <person name="Poggeler S."/>
            <person name="Stajich J.E."/>
            <person name="Nowrousian M."/>
        </authorList>
    </citation>
    <scope>NUCLEOTIDE SEQUENCE [LARGE SCALE GENOMIC DNA]</scope>
    <source>
        <strain evidence="2">CBS 100304</strain>
        <tissue evidence="1">Vegetative mycelium</tissue>
    </source>
</reference>
<keyword evidence="2" id="KW-1185">Reference proteome</keyword>
<proteinExistence type="predicted"/>
<sequence>MTKLEKNVHAQPQTARLRAGRLRMLIMMRIRICIVQDSRIGGYAQERSVVRGHLIASSTSHLADPDLTGGGDGGERHAELWLLSGKGDEDQRGCAMNSARRYLEYRVY</sequence>
<accession>U4LPN9</accession>
<organism evidence="1 2">
    <name type="scientific">Pyronema omphalodes (strain CBS 100304)</name>
    <name type="common">Pyronema confluens</name>
    <dbReference type="NCBI Taxonomy" id="1076935"/>
    <lineage>
        <taxon>Eukaryota</taxon>
        <taxon>Fungi</taxon>
        <taxon>Dikarya</taxon>
        <taxon>Ascomycota</taxon>
        <taxon>Pezizomycotina</taxon>
        <taxon>Pezizomycetes</taxon>
        <taxon>Pezizales</taxon>
        <taxon>Pyronemataceae</taxon>
        <taxon>Pyronema</taxon>
    </lineage>
</organism>
<evidence type="ECO:0000313" key="2">
    <source>
        <dbReference type="Proteomes" id="UP000018144"/>
    </source>
</evidence>
<dbReference type="EMBL" id="HF936492">
    <property type="protein sequence ID" value="CCX16655.1"/>
    <property type="molecule type" value="Genomic_DNA"/>
</dbReference>
<dbReference type="Proteomes" id="UP000018144">
    <property type="component" value="Unassembled WGS sequence"/>
</dbReference>
<gene>
    <name evidence="1" type="ORF">PCON_03354</name>
</gene>
<dbReference type="AlphaFoldDB" id="U4LPN9"/>
<name>U4LPN9_PYROM</name>
<protein>
    <submittedName>
        <fullName evidence="1">Uncharacterized protein</fullName>
    </submittedName>
</protein>